<protein>
    <recommendedName>
        <fullName evidence="2">BTB domain-containing protein</fullName>
    </recommendedName>
</protein>
<dbReference type="EMBL" id="LKEA01000005">
    <property type="protein sequence ID" value="ROW09023.1"/>
    <property type="molecule type" value="Genomic_DNA"/>
</dbReference>
<name>A0A423WZX4_9PEZI</name>
<feature type="region of interest" description="Disordered" evidence="1">
    <location>
        <begin position="239"/>
        <end position="261"/>
    </location>
</feature>
<gene>
    <name evidence="3" type="ORF">VMCG_02857</name>
</gene>
<dbReference type="InterPro" id="IPR011333">
    <property type="entry name" value="SKP1/BTB/POZ_sf"/>
</dbReference>
<keyword evidence="4" id="KW-1185">Reference proteome</keyword>
<dbReference type="PANTHER" id="PTHR47843:SF2">
    <property type="entry name" value="BTB DOMAIN-CONTAINING PROTEIN"/>
    <property type="match status" value="1"/>
</dbReference>
<dbReference type="Gene3D" id="3.30.710.10">
    <property type="entry name" value="Potassium Channel Kv1.1, Chain A"/>
    <property type="match status" value="1"/>
</dbReference>
<dbReference type="Pfam" id="PF00651">
    <property type="entry name" value="BTB"/>
    <property type="match status" value="1"/>
</dbReference>
<accession>A0A423WZX4</accession>
<dbReference type="InterPro" id="IPR000210">
    <property type="entry name" value="BTB/POZ_dom"/>
</dbReference>
<proteinExistence type="predicted"/>
<feature type="compositionally biased region" description="Basic residues" evidence="1">
    <location>
        <begin position="242"/>
        <end position="261"/>
    </location>
</feature>
<organism evidence="3 4">
    <name type="scientific">Cytospora schulzeri</name>
    <dbReference type="NCBI Taxonomy" id="448051"/>
    <lineage>
        <taxon>Eukaryota</taxon>
        <taxon>Fungi</taxon>
        <taxon>Dikarya</taxon>
        <taxon>Ascomycota</taxon>
        <taxon>Pezizomycotina</taxon>
        <taxon>Sordariomycetes</taxon>
        <taxon>Sordariomycetidae</taxon>
        <taxon>Diaporthales</taxon>
        <taxon>Cytosporaceae</taxon>
        <taxon>Cytospora</taxon>
    </lineage>
</organism>
<evidence type="ECO:0000259" key="2">
    <source>
        <dbReference type="PROSITE" id="PS50097"/>
    </source>
</evidence>
<evidence type="ECO:0000313" key="3">
    <source>
        <dbReference type="EMBL" id="ROW09023.1"/>
    </source>
</evidence>
<sequence>MDTTLELQDDNDSVHSGDGSTSGENIFIGTTYGPLYEPVSIVSITVKGGQTFHLHKDILTKDSAYFQRALDGPFIEGQTQSIDLDDIEPKHFGLYASLVYPTSVVTGTVRLSDVWTLRTMTKWFWTDLLRLWQLADRFLNSKIKEIAKSALFERFEGLSARRWLSRYNNKSWSYIKNFVSELNWAFRLCKEECLPFERNFVTGLSNCVPQVFAECLELLDDDFKTKATVTFALRHSDPAVTAKKRARDKERKAAKKQKQTE</sequence>
<feature type="domain" description="BTB" evidence="2">
    <location>
        <begin position="40"/>
        <end position="108"/>
    </location>
</feature>
<feature type="region of interest" description="Disordered" evidence="1">
    <location>
        <begin position="1"/>
        <end position="22"/>
    </location>
</feature>
<dbReference type="AlphaFoldDB" id="A0A423WZX4"/>
<comment type="caution">
    <text evidence="3">The sequence shown here is derived from an EMBL/GenBank/DDBJ whole genome shotgun (WGS) entry which is preliminary data.</text>
</comment>
<dbReference type="OrthoDB" id="194443at2759"/>
<evidence type="ECO:0000256" key="1">
    <source>
        <dbReference type="SAM" id="MobiDB-lite"/>
    </source>
</evidence>
<reference evidence="3 4" key="1">
    <citation type="submission" date="2015-09" db="EMBL/GenBank/DDBJ databases">
        <title>Host preference determinants of Valsa canker pathogens revealed by comparative genomics.</title>
        <authorList>
            <person name="Yin Z."/>
            <person name="Huang L."/>
        </authorList>
    </citation>
    <scope>NUCLEOTIDE SEQUENCE [LARGE SCALE GENOMIC DNA]</scope>
    <source>
        <strain evidence="3 4">03-1</strain>
    </source>
</reference>
<dbReference type="PANTHER" id="PTHR47843">
    <property type="entry name" value="BTB DOMAIN-CONTAINING PROTEIN-RELATED"/>
    <property type="match status" value="1"/>
</dbReference>
<dbReference type="Proteomes" id="UP000283895">
    <property type="component" value="Unassembled WGS sequence"/>
</dbReference>
<dbReference type="SUPFAM" id="SSF54695">
    <property type="entry name" value="POZ domain"/>
    <property type="match status" value="1"/>
</dbReference>
<evidence type="ECO:0000313" key="4">
    <source>
        <dbReference type="Proteomes" id="UP000283895"/>
    </source>
</evidence>
<dbReference type="PROSITE" id="PS50097">
    <property type="entry name" value="BTB"/>
    <property type="match status" value="1"/>
</dbReference>
<dbReference type="CDD" id="cd18186">
    <property type="entry name" value="BTB_POZ_ZBTB_KLHL-like"/>
    <property type="match status" value="1"/>
</dbReference>